<keyword evidence="5" id="KW-0411">Iron-sulfur</keyword>
<dbReference type="OrthoDB" id="421327at2759"/>
<dbReference type="EMBL" id="MLKD01000003">
    <property type="protein sequence ID" value="OQE28306.1"/>
    <property type="molecule type" value="Genomic_DNA"/>
</dbReference>
<feature type="region of interest" description="Disordered" evidence="8">
    <location>
        <begin position="26"/>
        <end position="103"/>
    </location>
</feature>
<dbReference type="SUPFAM" id="SSF53335">
    <property type="entry name" value="S-adenosyl-L-methionine-dependent methyltransferases"/>
    <property type="match status" value="1"/>
</dbReference>
<dbReference type="GO" id="GO:0051536">
    <property type="term" value="F:iron-sulfur cluster binding"/>
    <property type="evidence" value="ECO:0007669"/>
    <property type="project" value="UniProtKB-KW"/>
</dbReference>
<feature type="compositionally biased region" description="Basic residues" evidence="8">
    <location>
        <begin position="804"/>
        <end position="830"/>
    </location>
</feature>
<evidence type="ECO:0000256" key="5">
    <source>
        <dbReference type="ARBA" id="ARBA00023014"/>
    </source>
</evidence>
<evidence type="ECO:0000256" key="3">
    <source>
        <dbReference type="ARBA" id="ARBA00022946"/>
    </source>
</evidence>
<name>A0A1V6TQ72_9EURO</name>
<dbReference type="Proteomes" id="UP000191285">
    <property type="component" value="Unassembled WGS sequence"/>
</dbReference>
<dbReference type="AlphaFoldDB" id="A0A1V6TQ72"/>
<evidence type="ECO:0000313" key="10">
    <source>
        <dbReference type="Proteomes" id="UP000191285"/>
    </source>
</evidence>
<dbReference type="PANTHER" id="PTHR13184:SF5">
    <property type="entry name" value="METHYLTRANSFERASE-LIKE PROTEIN 17, MITOCHONDRIAL"/>
    <property type="match status" value="1"/>
</dbReference>
<dbReference type="STRING" id="303698.A0A1V6TQ72"/>
<protein>
    <recommendedName>
        <fullName evidence="11">37S ribosomal protein Rsm22</fullName>
    </recommendedName>
</protein>
<evidence type="ECO:0000256" key="2">
    <source>
        <dbReference type="ARBA" id="ARBA00022723"/>
    </source>
</evidence>
<comment type="caution">
    <text evidence="9">The sequence shown here is derived from an EMBL/GenBank/DDBJ whole genome shotgun (WGS) entry which is preliminary data.</text>
</comment>
<dbReference type="GO" id="GO:0006412">
    <property type="term" value="P:translation"/>
    <property type="evidence" value="ECO:0007669"/>
    <property type="project" value="InterPro"/>
</dbReference>
<sequence>MLSSYSASRSSHAHAQQMLRPLVSGPAVSRLSRENASWIAPQRRSFCQPQNSRSTPSSRLRRERRHDLTSRRPTIAKKLLSSAAAPRPEPTEPESTESNPTDRINALIERINENEDQMVQLMDGLDLVGDEGNPDGLEETLVMDEEEYTVESWVQMIRQEFGNTVPDGALNEEELQLYTSLYGEPTIEETPAEGLTEDEKDPDRLFREDGQGGWEEIEFEQNADSQNEAPVVYDMEAGPELKETIAMQRTREVAEQLGGEMMMEQFVNEAVPDSAPRSHPLTSEGKFETEPGTINLPKRTITGPISIILSEFSNKHIADTAHRLFGGPGLPHSTTTPPPRAQLPQLPIPITASQHHMGEMEANAYVAALYPGIYASVLSVLTEVRKRLGTDWIRTLISQDGGPNVLDASGGGAGILAWRDIIRAEYQLMVPDHPEEAPVPYGRSTVLTGSEALRLRASAMLDNTTFLPRLPDYVHVRGKPTLDDARAAPKRKQYDVVIAPHSLLGFEEDYQRKEYVENLWQLLNPNGGVLILLEKGRQRGFECIAGAREMLLKRHIASPESTEYENFLDSPDNKPSVEKEAGMIIAPCTNHSSCPMHNTSGPTKGRKDYCHFEQRYIRPPFLQRIMGAKDRNHEDIKFSYIAVQRGQDLRQVQNVQQNAEATDAAFEGFEHLDEPADNFHPLSLPRAVYPPLKRRGHVIFDLCTPAGKIERWTVPRSFSRQAYRDARKSKWGDLWALGAKTRIPRKLNLGEKHGEGKKERLARRAADKAASRDVNEEGDLERDEEEEEFLDEDDDFSDIPDIPKRKKGQNIPSWKKHNDKKKLRQAYKRRSTAEDA</sequence>
<proteinExistence type="predicted"/>
<dbReference type="InterPro" id="IPR015324">
    <property type="entry name" value="Ribosomal_Rsm22-like"/>
</dbReference>
<keyword evidence="4" id="KW-0408">Iron</keyword>
<keyword evidence="3" id="KW-0809">Transit peptide</keyword>
<dbReference type="GO" id="GO:0046872">
    <property type="term" value="F:metal ion binding"/>
    <property type="evidence" value="ECO:0007669"/>
    <property type="project" value="UniProtKB-KW"/>
</dbReference>
<reference evidence="10" key="1">
    <citation type="journal article" date="2017" name="Nat. Microbiol.">
        <title>Global analysis of biosynthetic gene clusters reveals vast potential of secondary metabolite production in Penicillium species.</title>
        <authorList>
            <person name="Nielsen J.C."/>
            <person name="Grijseels S."/>
            <person name="Prigent S."/>
            <person name="Ji B."/>
            <person name="Dainat J."/>
            <person name="Nielsen K.F."/>
            <person name="Frisvad J.C."/>
            <person name="Workman M."/>
            <person name="Nielsen J."/>
        </authorList>
    </citation>
    <scope>NUCLEOTIDE SEQUENCE [LARGE SCALE GENOMIC DNA]</scope>
    <source>
        <strain evidence="10">IBT 24891</strain>
    </source>
</reference>
<evidence type="ECO:0000256" key="7">
    <source>
        <dbReference type="ARBA" id="ARBA00045681"/>
    </source>
</evidence>
<keyword evidence="6" id="KW-0496">Mitochondrion</keyword>
<dbReference type="InterPro" id="IPR052571">
    <property type="entry name" value="Mt_RNA_Methyltransferase"/>
</dbReference>
<feature type="region of interest" description="Disordered" evidence="8">
    <location>
        <begin position="746"/>
        <end position="836"/>
    </location>
</feature>
<evidence type="ECO:0000256" key="6">
    <source>
        <dbReference type="ARBA" id="ARBA00023128"/>
    </source>
</evidence>
<gene>
    <name evidence="9" type="ORF">PENSTE_c003G06933</name>
</gene>
<feature type="compositionally biased region" description="Acidic residues" evidence="8">
    <location>
        <begin position="776"/>
        <end position="798"/>
    </location>
</feature>
<evidence type="ECO:0000256" key="1">
    <source>
        <dbReference type="ARBA" id="ARBA00004173"/>
    </source>
</evidence>
<organism evidence="9 10">
    <name type="scientific">Penicillium steckii</name>
    <dbReference type="NCBI Taxonomy" id="303698"/>
    <lineage>
        <taxon>Eukaryota</taxon>
        <taxon>Fungi</taxon>
        <taxon>Dikarya</taxon>
        <taxon>Ascomycota</taxon>
        <taxon>Pezizomycotina</taxon>
        <taxon>Eurotiomycetes</taxon>
        <taxon>Eurotiomycetidae</taxon>
        <taxon>Eurotiales</taxon>
        <taxon>Aspergillaceae</taxon>
        <taxon>Penicillium</taxon>
    </lineage>
</organism>
<accession>A0A1V6TQ72</accession>
<feature type="region of interest" description="Disordered" evidence="8">
    <location>
        <begin position="272"/>
        <end position="298"/>
    </location>
</feature>
<evidence type="ECO:0008006" key="11">
    <source>
        <dbReference type="Google" id="ProtNLM"/>
    </source>
</evidence>
<dbReference type="Pfam" id="PF09243">
    <property type="entry name" value="Rsm22"/>
    <property type="match status" value="1"/>
</dbReference>
<dbReference type="GO" id="GO:0008168">
    <property type="term" value="F:methyltransferase activity"/>
    <property type="evidence" value="ECO:0007669"/>
    <property type="project" value="InterPro"/>
</dbReference>
<evidence type="ECO:0000256" key="8">
    <source>
        <dbReference type="SAM" id="MobiDB-lite"/>
    </source>
</evidence>
<evidence type="ECO:0000256" key="4">
    <source>
        <dbReference type="ARBA" id="ARBA00023004"/>
    </source>
</evidence>
<feature type="compositionally biased region" description="Basic and acidic residues" evidence="8">
    <location>
        <begin position="748"/>
        <end position="775"/>
    </location>
</feature>
<evidence type="ECO:0000313" key="9">
    <source>
        <dbReference type="EMBL" id="OQE28306.1"/>
    </source>
</evidence>
<comment type="subcellular location">
    <subcellularLocation>
        <location evidence="1">Mitochondrion</location>
    </subcellularLocation>
</comment>
<dbReference type="InterPro" id="IPR029063">
    <property type="entry name" value="SAM-dependent_MTases_sf"/>
</dbReference>
<dbReference type="GO" id="GO:0005763">
    <property type="term" value="C:mitochondrial small ribosomal subunit"/>
    <property type="evidence" value="ECO:0007669"/>
    <property type="project" value="TreeGrafter"/>
</dbReference>
<comment type="function">
    <text evidence="7">Mitochondrial ribosome (mitoribosome) assembly factor. Binds at the interface of the head and body domains of the mitochondrial small ribosomal subunit (mt-SSU), occluding the mRNA channel and preventing compaction of the head domain towards the body. Probable inactive methyltransferase: retains the characteristic folding and ability to bind S-adenosyl-L-methionine, but it probably lost its methyltransferase activity.</text>
</comment>
<keyword evidence="10" id="KW-1185">Reference proteome</keyword>
<keyword evidence="2" id="KW-0479">Metal-binding</keyword>
<dbReference type="PANTHER" id="PTHR13184">
    <property type="entry name" value="37S RIBOSOMAL PROTEIN S22"/>
    <property type="match status" value="1"/>
</dbReference>
<dbReference type="GO" id="GO:0003735">
    <property type="term" value="F:structural constituent of ribosome"/>
    <property type="evidence" value="ECO:0007669"/>
    <property type="project" value="TreeGrafter"/>
</dbReference>
<feature type="compositionally biased region" description="Polar residues" evidence="8">
    <location>
        <begin position="45"/>
        <end position="58"/>
    </location>
</feature>